<dbReference type="Gene3D" id="3.90.280.10">
    <property type="entry name" value="PEBP-like"/>
    <property type="match status" value="1"/>
</dbReference>
<reference evidence="3" key="2">
    <citation type="submission" date="2023-06" db="EMBL/GenBank/DDBJ databases">
        <authorList>
            <consortium name="Lawrence Berkeley National Laboratory"/>
            <person name="Haridas S."/>
            <person name="Hensen N."/>
            <person name="Bonometti L."/>
            <person name="Westerberg I."/>
            <person name="Brannstrom I.O."/>
            <person name="Guillou S."/>
            <person name="Cros-Aarteil S."/>
            <person name="Calhoun S."/>
            <person name="Kuo A."/>
            <person name="Mondo S."/>
            <person name="Pangilinan J."/>
            <person name="Riley R."/>
            <person name="LaButti K."/>
            <person name="Andreopoulos B."/>
            <person name="Lipzen A."/>
            <person name="Chen C."/>
            <person name="Yanf M."/>
            <person name="Daum C."/>
            <person name="Ng V."/>
            <person name="Clum A."/>
            <person name="Steindorff A."/>
            <person name="Ohm R."/>
            <person name="Martin F."/>
            <person name="Silar P."/>
            <person name="Natvig D."/>
            <person name="Lalanne C."/>
            <person name="Gautier V."/>
            <person name="Ament-velasquez S.L."/>
            <person name="Kruys A."/>
            <person name="Hutchinson M.I."/>
            <person name="Powell A.J."/>
            <person name="Barry K."/>
            <person name="Miller A.N."/>
            <person name="Grigoriev I.V."/>
            <person name="Debuchy R."/>
            <person name="Gladieux P."/>
            <person name="Thoren M.H."/>
            <person name="Johannesson H."/>
        </authorList>
    </citation>
    <scope>NUCLEOTIDE SEQUENCE</scope>
    <source>
        <strain evidence="3">CBS 232.78</strain>
    </source>
</reference>
<evidence type="ECO:0000313" key="3">
    <source>
        <dbReference type="EMBL" id="KAK3387974.1"/>
    </source>
</evidence>
<dbReference type="PANTHER" id="PTHR11362">
    <property type="entry name" value="PHOSPHATIDYLETHANOLAMINE-BINDING PROTEIN"/>
    <property type="match status" value="1"/>
</dbReference>
<organism evidence="3 4">
    <name type="scientific">Podospora didyma</name>
    <dbReference type="NCBI Taxonomy" id="330526"/>
    <lineage>
        <taxon>Eukaryota</taxon>
        <taxon>Fungi</taxon>
        <taxon>Dikarya</taxon>
        <taxon>Ascomycota</taxon>
        <taxon>Pezizomycotina</taxon>
        <taxon>Sordariomycetes</taxon>
        <taxon>Sordariomycetidae</taxon>
        <taxon>Sordariales</taxon>
        <taxon>Podosporaceae</taxon>
        <taxon>Podospora</taxon>
    </lineage>
</organism>
<dbReference type="InterPro" id="IPR008914">
    <property type="entry name" value="PEBP"/>
</dbReference>
<name>A0AAE0NUV8_9PEZI</name>
<dbReference type="CDD" id="cd00866">
    <property type="entry name" value="PEBP_euk"/>
    <property type="match status" value="1"/>
</dbReference>
<dbReference type="EMBL" id="JAULSW010000003">
    <property type="protein sequence ID" value="KAK3387974.1"/>
    <property type="molecule type" value="Genomic_DNA"/>
</dbReference>
<reference evidence="3" key="1">
    <citation type="journal article" date="2023" name="Mol. Phylogenet. Evol.">
        <title>Genome-scale phylogeny and comparative genomics of the fungal order Sordariales.</title>
        <authorList>
            <person name="Hensen N."/>
            <person name="Bonometti L."/>
            <person name="Westerberg I."/>
            <person name="Brannstrom I.O."/>
            <person name="Guillou S."/>
            <person name="Cros-Aarteil S."/>
            <person name="Calhoun S."/>
            <person name="Haridas S."/>
            <person name="Kuo A."/>
            <person name="Mondo S."/>
            <person name="Pangilinan J."/>
            <person name="Riley R."/>
            <person name="LaButti K."/>
            <person name="Andreopoulos B."/>
            <person name="Lipzen A."/>
            <person name="Chen C."/>
            <person name="Yan M."/>
            <person name="Daum C."/>
            <person name="Ng V."/>
            <person name="Clum A."/>
            <person name="Steindorff A."/>
            <person name="Ohm R.A."/>
            <person name="Martin F."/>
            <person name="Silar P."/>
            <person name="Natvig D.O."/>
            <person name="Lalanne C."/>
            <person name="Gautier V."/>
            <person name="Ament-Velasquez S.L."/>
            <person name="Kruys A."/>
            <person name="Hutchinson M.I."/>
            <person name="Powell A.J."/>
            <person name="Barry K."/>
            <person name="Miller A.N."/>
            <person name="Grigoriev I.V."/>
            <person name="Debuchy R."/>
            <person name="Gladieux P."/>
            <person name="Hiltunen Thoren M."/>
            <person name="Johannesson H."/>
        </authorList>
    </citation>
    <scope>NUCLEOTIDE SEQUENCE</scope>
    <source>
        <strain evidence="3">CBS 232.78</strain>
    </source>
</reference>
<feature type="transmembrane region" description="Helical" evidence="1">
    <location>
        <begin position="248"/>
        <end position="269"/>
    </location>
</feature>
<feature type="signal peptide" evidence="2">
    <location>
        <begin position="1"/>
        <end position="23"/>
    </location>
</feature>
<dbReference type="InterPro" id="IPR035810">
    <property type="entry name" value="PEBP_euk"/>
</dbReference>
<dbReference type="Pfam" id="PF01161">
    <property type="entry name" value="PBP"/>
    <property type="match status" value="1"/>
</dbReference>
<comment type="caution">
    <text evidence="3">The sequence shown here is derived from an EMBL/GenBank/DDBJ whole genome shotgun (WGS) entry which is preliminary data.</text>
</comment>
<dbReference type="SUPFAM" id="SSF49777">
    <property type="entry name" value="PEBP-like"/>
    <property type="match status" value="1"/>
</dbReference>
<sequence>MLSHYSSAGLLALALAAAAPAMAADNATSLSTLEFKNRFRASGIVPEILPAALDPSVSFYASYVRTGHGNELILPGASLTVSEADLPFEFSVENLNNGTNVTANSRFLIYLLDADAPSRNNPTARNLRHYLAGNYTASGTTSQVLSTAQRLTIPTGQFRPFTSFIKPAPTANTGVHRYIFALYTQPARYNNAGFESAGQEASIENWNLTQWRTQLGLGPAIGATYFTIDTGANGGQGTSGNVPAGNGAAGVAVPVCMAALAAVLGFAALL</sequence>
<dbReference type="InterPro" id="IPR036610">
    <property type="entry name" value="PEBP-like_sf"/>
</dbReference>
<feature type="chain" id="PRO_5042043930" evidence="2">
    <location>
        <begin position="24"/>
        <end position="270"/>
    </location>
</feature>
<protein>
    <submittedName>
        <fullName evidence="3">Phosphatidylethanolamine-binding protein</fullName>
    </submittedName>
</protein>
<keyword evidence="1" id="KW-1133">Transmembrane helix</keyword>
<keyword evidence="1" id="KW-0812">Transmembrane</keyword>
<evidence type="ECO:0000256" key="1">
    <source>
        <dbReference type="SAM" id="Phobius"/>
    </source>
</evidence>
<gene>
    <name evidence="3" type="ORF">B0H63DRAFT_167704</name>
</gene>
<evidence type="ECO:0000256" key="2">
    <source>
        <dbReference type="SAM" id="SignalP"/>
    </source>
</evidence>
<accession>A0AAE0NUV8</accession>
<dbReference type="AlphaFoldDB" id="A0AAE0NUV8"/>
<proteinExistence type="predicted"/>
<dbReference type="Proteomes" id="UP001285441">
    <property type="component" value="Unassembled WGS sequence"/>
</dbReference>
<dbReference type="PANTHER" id="PTHR11362:SF82">
    <property type="entry name" value="PHOSPHATIDYLETHANOLAMINE-BINDING PROTEIN 4"/>
    <property type="match status" value="1"/>
</dbReference>
<keyword evidence="4" id="KW-1185">Reference proteome</keyword>
<keyword evidence="2" id="KW-0732">Signal</keyword>
<evidence type="ECO:0000313" key="4">
    <source>
        <dbReference type="Proteomes" id="UP001285441"/>
    </source>
</evidence>
<keyword evidence="1" id="KW-0472">Membrane</keyword>